<dbReference type="SUPFAM" id="SSF54001">
    <property type="entry name" value="Cysteine proteinases"/>
    <property type="match status" value="1"/>
</dbReference>
<name>A0A2U1QJ40_ARTAN</name>
<dbReference type="GO" id="GO:0005634">
    <property type="term" value="C:nucleus"/>
    <property type="evidence" value="ECO:0007669"/>
    <property type="project" value="UniProtKB-SubCell"/>
</dbReference>
<keyword evidence="3" id="KW-0645">Protease</keyword>
<dbReference type="InterPro" id="IPR038765">
    <property type="entry name" value="Papain-like_cys_pep_sf"/>
</dbReference>
<keyword evidence="7" id="KW-0539">Nucleus</keyword>
<dbReference type="GO" id="GO:0006508">
    <property type="term" value="P:proteolysis"/>
    <property type="evidence" value="ECO:0007669"/>
    <property type="project" value="UniProtKB-KW"/>
</dbReference>
<feature type="domain" description="BHLH" evidence="9">
    <location>
        <begin position="134"/>
        <end position="183"/>
    </location>
</feature>
<organism evidence="10 11">
    <name type="scientific">Artemisia annua</name>
    <name type="common">Sweet wormwood</name>
    <dbReference type="NCBI Taxonomy" id="35608"/>
    <lineage>
        <taxon>Eukaryota</taxon>
        <taxon>Viridiplantae</taxon>
        <taxon>Streptophyta</taxon>
        <taxon>Embryophyta</taxon>
        <taxon>Tracheophyta</taxon>
        <taxon>Spermatophyta</taxon>
        <taxon>Magnoliopsida</taxon>
        <taxon>eudicotyledons</taxon>
        <taxon>Gunneridae</taxon>
        <taxon>Pentapetalae</taxon>
        <taxon>asterids</taxon>
        <taxon>campanulids</taxon>
        <taxon>Asterales</taxon>
        <taxon>Asteraceae</taxon>
        <taxon>Asteroideae</taxon>
        <taxon>Anthemideae</taxon>
        <taxon>Artemisiinae</taxon>
        <taxon>Artemisia</taxon>
    </lineage>
</organism>
<evidence type="ECO:0000256" key="4">
    <source>
        <dbReference type="ARBA" id="ARBA00022801"/>
    </source>
</evidence>
<dbReference type="InterPro" id="IPR052610">
    <property type="entry name" value="bHLH_transcription_regulator"/>
</dbReference>
<comment type="subcellular location">
    <subcellularLocation>
        <location evidence="1">Nucleus</location>
    </subcellularLocation>
</comment>
<keyword evidence="6" id="KW-0804">Transcription</keyword>
<protein>
    <submittedName>
        <fullName evidence="10">Myc-type, basic helix-loop-helix (BHLH) domain-containing protein</fullName>
    </submittedName>
</protein>
<evidence type="ECO:0000313" key="10">
    <source>
        <dbReference type="EMBL" id="PWA97988.1"/>
    </source>
</evidence>
<feature type="region of interest" description="Disordered" evidence="8">
    <location>
        <begin position="194"/>
        <end position="237"/>
    </location>
</feature>
<evidence type="ECO:0000256" key="5">
    <source>
        <dbReference type="ARBA" id="ARBA00023015"/>
    </source>
</evidence>
<accession>A0A2U1QJ40</accession>
<dbReference type="AlphaFoldDB" id="A0A2U1QJ40"/>
<dbReference type="PANTHER" id="PTHR45959">
    <property type="entry name" value="BHLH TRANSCRIPTION FACTOR"/>
    <property type="match status" value="1"/>
</dbReference>
<evidence type="ECO:0000256" key="3">
    <source>
        <dbReference type="ARBA" id="ARBA00022670"/>
    </source>
</evidence>
<comment type="similarity">
    <text evidence="2">Belongs to the peptidase C48 family.</text>
</comment>
<comment type="caution">
    <text evidence="10">The sequence shown here is derived from an EMBL/GenBank/DDBJ whole genome shotgun (WGS) entry which is preliminary data.</text>
</comment>
<evidence type="ECO:0000256" key="7">
    <source>
        <dbReference type="ARBA" id="ARBA00023242"/>
    </source>
</evidence>
<reference evidence="10 11" key="1">
    <citation type="journal article" date="2018" name="Mol. Plant">
        <title>The genome of Artemisia annua provides insight into the evolution of Asteraceae family and artemisinin biosynthesis.</title>
        <authorList>
            <person name="Shen Q."/>
            <person name="Zhang L."/>
            <person name="Liao Z."/>
            <person name="Wang S."/>
            <person name="Yan T."/>
            <person name="Shi P."/>
            <person name="Liu M."/>
            <person name="Fu X."/>
            <person name="Pan Q."/>
            <person name="Wang Y."/>
            <person name="Lv Z."/>
            <person name="Lu X."/>
            <person name="Zhang F."/>
            <person name="Jiang W."/>
            <person name="Ma Y."/>
            <person name="Chen M."/>
            <person name="Hao X."/>
            <person name="Li L."/>
            <person name="Tang Y."/>
            <person name="Lv G."/>
            <person name="Zhou Y."/>
            <person name="Sun X."/>
            <person name="Brodelius P.E."/>
            <person name="Rose J.K.C."/>
            <person name="Tang K."/>
        </authorList>
    </citation>
    <scope>NUCLEOTIDE SEQUENCE [LARGE SCALE GENOMIC DNA]</scope>
    <source>
        <strain evidence="11">cv. Huhao1</strain>
        <tissue evidence="10">Leaf</tissue>
    </source>
</reference>
<dbReference type="SUPFAM" id="SSF47459">
    <property type="entry name" value="HLH, helix-loop-helix DNA-binding domain"/>
    <property type="match status" value="1"/>
</dbReference>
<evidence type="ECO:0000256" key="8">
    <source>
        <dbReference type="SAM" id="MobiDB-lite"/>
    </source>
</evidence>
<sequence>MDMSQGWLEELEMEDPGYMSCDEMNILNYDIDNFSLDSFYSDIYTEKTKNINQISQTRQSEVNNPNHQEKSSSTINKISTTPEPLIPTNLPSSKTFTISFGDLKPKDEPFQFHDLPGYEAAHTTKVSVALRNPIQAQDHVLAERKRREKLNKNFITLSNVLPKLTKMDKASMLEDASNYIKELEGRVKELEGTLENNKRENVDQESVISVKRYRPSSSNDDLRDEPATSGESTAPCKTTPEIKACRLGNTLTVSIQCQINHSSFVKALTQMQKLGLSIISSSSMPFAKTHLLITIVAQAVRSDNNVAAVASTTLGETDYGFIEVKNRKAKGKKVWVQMLQRKPFCGIDVGKVAQETIPLLPALQTPALLVNQQTQASSAVEDARIPKEELEKRLDNFEHVVFRKQPCVRAAYTRWISRDDVTTNHIIEVPGGMIAGHEDRFHVSISTDDIMSLWKLDGLNRNLCLQPGSAVKDYLTRTLSVSDYDFMLAPYAQEGHWVLFVICPKQRTGYILDSKNRKQTKTERTYWLTSHLQDAVGSYTWTMAKETSFTCNQQPRDSDSGYYIMRWMYDLVNTDELHFPSKDRRTT</sequence>
<keyword evidence="11" id="KW-1185">Reference proteome</keyword>
<evidence type="ECO:0000259" key="9">
    <source>
        <dbReference type="PROSITE" id="PS50888"/>
    </source>
</evidence>
<feature type="compositionally biased region" description="Low complexity" evidence="8">
    <location>
        <begin position="71"/>
        <end position="81"/>
    </location>
</feature>
<dbReference type="Gene3D" id="4.10.280.10">
    <property type="entry name" value="Helix-loop-helix DNA-binding domain"/>
    <property type="match status" value="1"/>
</dbReference>
<gene>
    <name evidence="10" type="ORF">CTI12_AA024500</name>
</gene>
<dbReference type="EMBL" id="PKPP01000090">
    <property type="protein sequence ID" value="PWA97988.1"/>
    <property type="molecule type" value="Genomic_DNA"/>
</dbReference>
<dbReference type="PANTHER" id="PTHR45959:SF35">
    <property type="entry name" value="MYC-TYPE, BASIC HELIX-LOOP-HELIX (BHLH) DOMAIN-CONTAINING PROTEIN-RELATED"/>
    <property type="match status" value="1"/>
</dbReference>
<feature type="compositionally biased region" description="Polar residues" evidence="8">
    <location>
        <begin position="55"/>
        <end position="66"/>
    </location>
</feature>
<dbReference type="InterPro" id="IPR011598">
    <property type="entry name" value="bHLH_dom"/>
</dbReference>
<dbReference type="PROSITE" id="PS50888">
    <property type="entry name" value="BHLH"/>
    <property type="match status" value="1"/>
</dbReference>
<dbReference type="InterPro" id="IPR003653">
    <property type="entry name" value="Peptidase_C48_C"/>
</dbReference>
<dbReference type="GO" id="GO:0008234">
    <property type="term" value="F:cysteine-type peptidase activity"/>
    <property type="evidence" value="ECO:0007669"/>
    <property type="project" value="InterPro"/>
</dbReference>
<feature type="region of interest" description="Disordered" evidence="8">
    <location>
        <begin position="55"/>
        <end position="88"/>
    </location>
</feature>
<dbReference type="GO" id="GO:0046983">
    <property type="term" value="F:protein dimerization activity"/>
    <property type="evidence" value="ECO:0007669"/>
    <property type="project" value="InterPro"/>
</dbReference>
<dbReference type="Gene3D" id="3.40.395.10">
    <property type="entry name" value="Adenoviral Proteinase, Chain A"/>
    <property type="match status" value="1"/>
</dbReference>
<evidence type="ECO:0000313" key="11">
    <source>
        <dbReference type="Proteomes" id="UP000245207"/>
    </source>
</evidence>
<evidence type="ECO:0000256" key="1">
    <source>
        <dbReference type="ARBA" id="ARBA00004123"/>
    </source>
</evidence>
<dbReference type="OrthoDB" id="690068at2759"/>
<dbReference type="InterPro" id="IPR036638">
    <property type="entry name" value="HLH_DNA-bd_sf"/>
</dbReference>
<keyword evidence="4" id="KW-0378">Hydrolase</keyword>
<proteinExistence type="inferred from homology"/>
<keyword evidence="5" id="KW-0805">Transcription regulation</keyword>
<evidence type="ECO:0000256" key="6">
    <source>
        <dbReference type="ARBA" id="ARBA00023163"/>
    </source>
</evidence>
<dbReference type="Pfam" id="PF00010">
    <property type="entry name" value="HLH"/>
    <property type="match status" value="1"/>
</dbReference>
<evidence type="ECO:0000256" key="2">
    <source>
        <dbReference type="ARBA" id="ARBA00005234"/>
    </source>
</evidence>
<dbReference type="Proteomes" id="UP000245207">
    <property type="component" value="Unassembled WGS sequence"/>
</dbReference>
<dbReference type="Pfam" id="PF02902">
    <property type="entry name" value="Peptidase_C48"/>
    <property type="match status" value="1"/>
</dbReference>
<dbReference type="STRING" id="35608.A0A2U1QJ40"/>
<dbReference type="SMART" id="SM00353">
    <property type="entry name" value="HLH"/>
    <property type="match status" value="1"/>
</dbReference>